<evidence type="ECO:0000313" key="16">
    <source>
        <dbReference type="Proteomes" id="UP000049023"/>
    </source>
</evidence>
<evidence type="ECO:0000313" key="7">
    <source>
        <dbReference type="EMBL" id="COW28855.1"/>
    </source>
</evidence>
<evidence type="ECO:0000313" key="10">
    <source>
        <dbReference type="Proteomes" id="UP000044938"/>
    </source>
</evidence>
<evidence type="ECO:0000313" key="9">
    <source>
        <dbReference type="EMBL" id="COX36117.1"/>
    </source>
</evidence>
<dbReference type="Proteomes" id="UP000049023">
    <property type="component" value="Unassembled WGS sequence"/>
</dbReference>
<proteinExistence type="predicted"/>
<dbReference type="Proteomes" id="UP000048948">
    <property type="component" value="Unassembled WGS sequence"/>
</dbReference>
<evidence type="ECO:0000313" key="4">
    <source>
        <dbReference type="EMBL" id="CKS87845.1"/>
    </source>
</evidence>
<dbReference type="Proteomes" id="UP000045842">
    <property type="component" value="Unassembled WGS sequence"/>
</dbReference>
<protein>
    <submittedName>
        <fullName evidence="6">Uncharacterized protein</fullName>
    </submittedName>
</protein>
<dbReference type="Proteomes" id="UP000048600">
    <property type="component" value="Unassembled WGS sequence"/>
</dbReference>
<dbReference type="EMBL" id="CHKL01000835">
    <property type="protein sequence ID" value="COX36117.1"/>
    <property type="molecule type" value="Genomic_DNA"/>
</dbReference>
<evidence type="ECO:0000313" key="11">
    <source>
        <dbReference type="Proteomes" id="UP000045842"/>
    </source>
</evidence>
<evidence type="ECO:0000313" key="3">
    <source>
        <dbReference type="EMBL" id="CFE64147.1"/>
    </source>
</evidence>
<evidence type="ECO:0000313" key="15">
    <source>
        <dbReference type="Proteomes" id="UP000048948"/>
    </source>
</evidence>
<dbReference type="Proteomes" id="UP000048289">
    <property type="component" value="Unassembled WGS sequence"/>
</dbReference>
<dbReference type="EMBL" id="CNGE01000659">
    <property type="protein sequence ID" value="CKT15793.1"/>
    <property type="molecule type" value="Genomic_DNA"/>
</dbReference>
<evidence type="ECO:0000313" key="13">
    <source>
        <dbReference type="Proteomes" id="UP000048289"/>
    </source>
</evidence>
<evidence type="ECO:0000256" key="1">
    <source>
        <dbReference type="SAM" id="MobiDB-lite"/>
    </source>
</evidence>
<evidence type="ECO:0000313" key="6">
    <source>
        <dbReference type="EMBL" id="CKT15793.1"/>
    </source>
</evidence>
<name>A0A655GJ18_MYCTX</name>
<dbReference type="AlphaFoldDB" id="A0A655GJ18"/>
<accession>A0A655GJ18</accession>
<organism evidence="6 15">
    <name type="scientific">Mycobacterium tuberculosis</name>
    <dbReference type="NCBI Taxonomy" id="1773"/>
    <lineage>
        <taxon>Bacteria</taxon>
        <taxon>Bacillati</taxon>
        <taxon>Actinomycetota</taxon>
        <taxon>Actinomycetes</taxon>
        <taxon>Mycobacteriales</taxon>
        <taxon>Mycobacteriaceae</taxon>
        <taxon>Mycobacterium</taxon>
        <taxon>Mycobacterium tuberculosis complex</taxon>
    </lineage>
</organism>
<dbReference type="EMBL" id="CSAD01000674">
    <property type="protein sequence ID" value="COW28855.1"/>
    <property type="molecule type" value="Genomic_DNA"/>
</dbReference>
<reference evidence="10 11" key="1">
    <citation type="submission" date="2015-03" db="EMBL/GenBank/DDBJ databases">
        <authorList>
            <consortium name="Pathogen Informatics"/>
        </authorList>
    </citation>
    <scope>NUCLEOTIDE SEQUENCE [LARGE SCALE GENOMIC DNA]</scope>
    <source>
        <strain evidence="6 15">Bir 172</strain>
        <strain evidence="4 17">Bir 185</strain>
        <strain evidence="5 16">Bir 187</strain>
        <strain evidence="7 11">G09801536</strain>
        <strain evidence="2 13">G09901357</strain>
        <strain evidence="3 12">H09601792</strain>
        <strain evidence="8 10">M09401471</strain>
        <strain evidence="9 14">P00601463</strain>
    </source>
</reference>
<dbReference type="Proteomes" id="UP000050164">
    <property type="component" value="Unassembled WGS sequence"/>
</dbReference>
<dbReference type="Proteomes" id="UP000046947">
    <property type="component" value="Unassembled WGS sequence"/>
</dbReference>
<feature type="region of interest" description="Disordered" evidence="1">
    <location>
        <begin position="1"/>
        <end position="46"/>
    </location>
</feature>
<dbReference type="EMBL" id="CNFT01001118">
    <property type="protein sequence ID" value="CKS87845.1"/>
    <property type="molecule type" value="Genomic_DNA"/>
</dbReference>
<dbReference type="EMBL" id="CFOH01000638">
    <property type="protein sequence ID" value="CFE64147.1"/>
    <property type="molecule type" value="Genomic_DNA"/>
</dbReference>
<evidence type="ECO:0000313" key="8">
    <source>
        <dbReference type="EMBL" id="COW99534.1"/>
    </source>
</evidence>
<dbReference type="Proteomes" id="UP000044938">
    <property type="component" value="Unassembled WGS sequence"/>
</dbReference>
<evidence type="ECO:0000313" key="12">
    <source>
        <dbReference type="Proteomes" id="UP000046947"/>
    </source>
</evidence>
<dbReference type="EMBL" id="CSAJ01000636">
    <property type="protein sequence ID" value="COW99534.1"/>
    <property type="molecule type" value="Genomic_DNA"/>
</dbReference>
<evidence type="ECO:0000313" key="2">
    <source>
        <dbReference type="EMBL" id="CFE44232.1"/>
    </source>
</evidence>
<dbReference type="EMBL" id="CNFU01001045">
    <property type="protein sequence ID" value="CKS93814.1"/>
    <property type="molecule type" value="Genomic_DNA"/>
</dbReference>
<evidence type="ECO:0000313" key="14">
    <source>
        <dbReference type="Proteomes" id="UP000048600"/>
    </source>
</evidence>
<feature type="compositionally biased region" description="Polar residues" evidence="1">
    <location>
        <begin position="29"/>
        <end position="46"/>
    </location>
</feature>
<sequence length="80" mass="8251">MAATSWAEPDCSLTGAPFSDVGRAPVIDSKSQSTSARNRAPKTASSVSRMCAVAAILDSDSAHSLSTGEVATRTPRLVSR</sequence>
<evidence type="ECO:0000313" key="17">
    <source>
        <dbReference type="Proteomes" id="UP000050164"/>
    </source>
</evidence>
<evidence type="ECO:0000313" key="5">
    <source>
        <dbReference type="EMBL" id="CKS93814.1"/>
    </source>
</evidence>
<gene>
    <name evidence="7" type="ORF">ERS007679_03560</name>
    <name evidence="2" type="ORF">ERS007681_03585</name>
    <name evidence="3" type="ORF">ERS007688_03168</name>
    <name evidence="8" type="ORF">ERS007720_03705</name>
    <name evidence="9" type="ORF">ERS007741_04259</name>
    <name evidence="6" type="ORF">ERS027646_03076</name>
    <name evidence="4" type="ORF">ERS027659_03679</name>
    <name evidence="5" type="ORF">ERS027661_03722</name>
</gene>
<dbReference type="EMBL" id="CFOE01000644">
    <property type="protein sequence ID" value="CFE44232.1"/>
    <property type="molecule type" value="Genomic_DNA"/>
</dbReference>